<evidence type="ECO:0000313" key="4">
    <source>
        <dbReference type="Proteomes" id="UP000278807"/>
    </source>
</evidence>
<accession>A0A0R3TC70</accession>
<reference evidence="3 4" key="2">
    <citation type="submission" date="2018-11" db="EMBL/GenBank/DDBJ databases">
        <authorList>
            <consortium name="Pathogen Informatics"/>
        </authorList>
    </citation>
    <scope>NUCLEOTIDE SEQUENCE [LARGE SCALE GENOMIC DNA]</scope>
</reference>
<feature type="domain" description="DUF5727" evidence="2">
    <location>
        <begin position="62"/>
        <end position="129"/>
    </location>
</feature>
<evidence type="ECO:0000313" key="3">
    <source>
        <dbReference type="EMBL" id="VDO00517.1"/>
    </source>
</evidence>
<protein>
    <submittedName>
        <fullName evidence="5">DUF5727 domain-containing protein</fullName>
    </submittedName>
</protein>
<gene>
    <name evidence="3" type="ORF">HNAJ_LOCUS4657</name>
</gene>
<keyword evidence="1" id="KW-0732">Signal</keyword>
<dbReference type="Pfam" id="PF18997">
    <property type="entry name" value="DUF5727"/>
    <property type="match status" value="1"/>
</dbReference>
<dbReference type="EMBL" id="UZAE01003451">
    <property type="protein sequence ID" value="VDO00517.1"/>
    <property type="molecule type" value="Genomic_DNA"/>
</dbReference>
<organism evidence="5">
    <name type="scientific">Rodentolepis nana</name>
    <name type="common">Dwarf tapeworm</name>
    <name type="synonym">Hymenolepis nana</name>
    <dbReference type="NCBI Taxonomy" id="102285"/>
    <lineage>
        <taxon>Eukaryota</taxon>
        <taxon>Metazoa</taxon>
        <taxon>Spiralia</taxon>
        <taxon>Lophotrochozoa</taxon>
        <taxon>Platyhelminthes</taxon>
        <taxon>Cestoda</taxon>
        <taxon>Eucestoda</taxon>
        <taxon>Cyclophyllidea</taxon>
        <taxon>Hymenolepididae</taxon>
        <taxon>Rodentolepis</taxon>
    </lineage>
</organism>
<dbReference type="AlphaFoldDB" id="A0A0R3TC70"/>
<dbReference type="OrthoDB" id="10621141at2759"/>
<dbReference type="InterPro" id="IPR043785">
    <property type="entry name" value="DUF5727"/>
</dbReference>
<evidence type="ECO:0000259" key="2">
    <source>
        <dbReference type="Pfam" id="PF18997"/>
    </source>
</evidence>
<evidence type="ECO:0000256" key="1">
    <source>
        <dbReference type="SAM" id="SignalP"/>
    </source>
</evidence>
<feature type="signal peptide" evidence="1">
    <location>
        <begin position="1"/>
        <end position="17"/>
    </location>
</feature>
<reference evidence="5" key="1">
    <citation type="submission" date="2017-02" db="UniProtKB">
        <authorList>
            <consortium name="WormBaseParasite"/>
        </authorList>
    </citation>
    <scope>IDENTIFICATION</scope>
</reference>
<keyword evidence="4" id="KW-1185">Reference proteome</keyword>
<sequence length="179" mass="19822">MAVLFVVCLLQLTAIAGRESSDLPHSTCSRIVSTPSGKSVPLIFATGVVGKFFGSSGYEIWQIDIKDNKCYANDKVFGDPCTGHSGNGYYNLTINDVTKIRELRFIGYSVICVAKFVPKCQFRSVEPDNFSENEANDQMDCTFKYERGGMETGTHFTVEEFYLTLGMSVYGTKVVCQPI</sequence>
<dbReference type="Proteomes" id="UP000278807">
    <property type="component" value="Unassembled WGS sequence"/>
</dbReference>
<dbReference type="WBParaSite" id="HNAJ_0000465901-mRNA-1">
    <property type="protein sequence ID" value="HNAJ_0000465901-mRNA-1"/>
    <property type="gene ID" value="HNAJ_0000465901"/>
</dbReference>
<name>A0A0R3TC70_RODNA</name>
<proteinExistence type="predicted"/>
<evidence type="ECO:0000313" key="5">
    <source>
        <dbReference type="WBParaSite" id="HNAJ_0000465901-mRNA-1"/>
    </source>
</evidence>
<feature type="chain" id="PRO_5043131739" evidence="1">
    <location>
        <begin position="18"/>
        <end position="179"/>
    </location>
</feature>